<accession>A0A1I6JX44</accession>
<protein>
    <recommendedName>
        <fullName evidence="3">Inclusion body protein</fullName>
    </recommendedName>
</protein>
<gene>
    <name evidence="1" type="ORF">SAMN05661086_01994</name>
</gene>
<reference evidence="1 2" key="1">
    <citation type="submission" date="2016-10" db="EMBL/GenBank/DDBJ databases">
        <authorList>
            <person name="de Groot N.N."/>
        </authorList>
    </citation>
    <scope>NUCLEOTIDE SEQUENCE [LARGE SCALE GENOMIC DNA]</scope>
    <source>
        <strain evidence="1 2">743A</strain>
    </source>
</reference>
<proteinExistence type="predicted"/>
<dbReference type="EMBL" id="FOYZ01000007">
    <property type="protein sequence ID" value="SFR83100.1"/>
    <property type="molecule type" value="Genomic_DNA"/>
</dbReference>
<evidence type="ECO:0008006" key="3">
    <source>
        <dbReference type="Google" id="ProtNLM"/>
    </source>
</evidence>
<sequence length="141" mass="15825">MDNTMELRNGFPHIQVLVIVDAQGALSSGNLDNNVYLVDSTKYMGSWNEGSCNLHTVCHNTQQIEWRVVAIDPNSSVDITGFHGTMVDKKVCVPQETGLEGDKYWVATVQTQGNKGRYQYTMNIQFNGGRTMTFDPYIEVK</sequence>
<dbReference type="RefSeq" id="WP_092560536.1">
    <property type="nucleotide sequence ID" value="NZ_FOYZ01000007.1"/>
</dbReference>
<name>A0A1I6JX44_9FIRM</name>
<dbReference type="OrthoDB" id="1493632at2"/>
<evidence type="ECO:0000313" key="1">
    <source>
        <dbReference type="EMBL" id="SFR83100.1"/>
    </source>
</evidence>
<dbReference type="Proteomes" id="UP000199659">
    <property type="component" value="Unassembled WGS sequence"/>
</dbReference>
<dbReference type="AlphaFoldDB" id="A0A1I6JX44"/>
<evidence type="ECO:0000313" key="2">
    <source>
        <dbReference type="Proteomes" id="UP000199659"/>
    </source>
</evidence>
<organism evidence="1 2">
    <name type="scientific">Anaeromicropila populeti</name>
    <dbReference type="NCBI Taxonomy" id="37658"/>
    <lineage>
        <taxon>Bacteria</taxon>
        <taxon>Bacillati</taxon>
        <taxon>Bacillota</taxon>
        <taxon>Clostridia</taxon>
        <taxon>Lachnospirales</taxon>
        <taxon>Lachnospiraceae</taxon>
        <taxon>Anaeromicropila</taxon>
    </lineage>
</organism>
<keyword evidence="2" id="KW-1185">Reference proteome</keyword>
<dbReference type="STRING" id="37658.SAMN05661086_01994"/>